<feature type="compositionally biased region" description="Low complexity" evidence="1">
    <location>
        <begin position="82"/>
        <end position="95"/>
    </location>
</feature>
<organism evidence="2 3">
    <name type="scientific">Pristionchus fissidentatus</name>
    <dbReference type="NCBI Taxonomy" id="1538716"/>
    <lineage>
        <taxon>Eukaryota</taxon>
        <taxon>Metazoa</taxon>
        <taxon>Ecdysozoa</taxon>
        <taxon>Nematoda</taxon>
        <taxon>Chromadorea</taxon>
        <taxon>Rhabditida</taxon>
        <taxon>Rhabditina</taxon>
        <taxon>Diplogasteromorpha</taxon>
        <taxon>Diplogasteroidea</taxon>
        <taxon>Neodiplogasteridae</taxon>
        <taxon>Pristionchus</taxon>
    </lineage>
</organism>
<evidence type="ECO:0000313" key="2">
    <source>
        <dbReference type="EMBL" id="GMT15884.1"/>
    </source>
</evidence>
<feature type="region of interest" description="Disordered" evidence="1">
    <location>
        <begin position="1"/>
        <end position="30"/>
    </location>
</feature>
<feature type="compositionally biased region" description="Polar residues" evidence="1">
    <location>
        <begin position="1"/>
        <end position="22"/>
    </location>
</feature>
<comment type="caution">
    <text evidence="2">The sequence shown here is derived from an EMBL/GenBank/DDBJ whole genome shotgun (WGS) entry which is preliminary data.</text>
</comment>
<feature type="region of interest" description="Disordered" evidence="1">
    <location>
        <begin position="73"/>
        <end position="95"/>
    </location>
</feature>
<keyword evidence="3" id="KW-1185">Reference proteome</keyword>
<reference evidence="2" key="1">
    <citation type="submission" date="2023-10" db="EMBL/GenBank/DDBJ databases">
        <title>Genome assembly of Pristionchus species.</title>
        <authorList>
            <person name="Yoshida K."/>
            <person name="Sommer R.J."/>
        </authorList>
    </citation>
    <scope>NUCLEOTIDE SEQUENCE</scope>
    <source>
        <strain evidence="2">RS5133</strain>
    </source>
</reference>
<dbReference type="EMBL" id="BTSY01000002">
    <property type="protein sequence ID" value="GMT15884.1"/>
    <property type="molecule type" value="Genomic_DNA"/>
</dbReference>
<evidence type="ECO:0000256" key="1">
    <source>
        <dbReference type="SAM" id="MobiDB-lite"/>
    </source>
</evidence>
<dbReference type="AlphaFoldDB" id="A0AAV5VBP4"/>
<accession>A0AAV5VBP4</accession>
<evidence type="ECO:0000313" key="3">
    <source>
        <dbReference type="Proteomes" id="UP001432322"/>
    </source>
</evidence>
<gene>
    <name evidence="2" type="ORF">PFISCL1PPCAC_7181</name>
</gene>
<proteinExistence type="predicted"/>
<dbReference type="Proteomes" id="UP001432322">
    <property type="component" value="Unassembled WGS sequence"/>
</dbReference>
<feature type="non-terminal residue" evidence="2">
    <location>
        <position position="1"/>
    </location>
</feature>
<sequence length="120" mass="13455">TPSRCSSCSTEGSPGRSTRQPLPSSPHAARHFDYRTTECRSYRIAAYRTPTLLSAHRSTRFARGTAQARALSRMSGGLQRWSEPSSPSSRPTMWSSRVWRMHQAVEGRRSKSVSNSILEE</sequence>
<name>A0AAV5VBP4_9BILA</name>
<protein>
    <submittedName>
        <fullName evidence="2">Uncharacterized protein</fullName>
    </submittedName>
</protein>